<accession>A0A6J3FY28</accession>
<evidence type="ECO:0000259" key="10">
    <source>
        <dbReference type="SMART" id="SM00134"/>
    </source>
</evidence>
<comment type="subcellular location">
    <subcellularLocation>
        <location evidence="1">Cell membrane</location>
        <topology evidence="1">Lipid-anchor</topology>
        <topology evidence="1">GPI-anchor</topology>
    </subcellularLocation>
</comment>
<dbReference type="GO" id="GO:0030550">
    <property type="term" value="F:acetylcholine receptor inhibitor activity"/>
    <property type="evidence" value="ECO:0007669"/>
    <property type="project" value="TreeGrafter"/>
</dbReference>
<keyword evidence="6" id="KW-1015">Disulfide bond</keyword>
<proteinExistence type="predicted"/>
<dbReference type="SUPFAM" id="SSF57302">
    <property type="entry name" value="Snake toxin-like"/>
    <property type="match status" value="1"/>
</dbReference>
<dbReference type="RefSeq" id="XP_032110724.1">
    <property type="nucleotide sequence ID" value="XM_032254833.1"/>
</dbReference>
<feature type="domain" description="UPAR/Ly6" evidence="10">
    <location>
        <begin position="22"/>
        <end position="126"/>
    </location>
</feature>
<keyword evidence="7" id="KW-0325">Glycoprotein</keyword>
<evidence type="ECO:0000256" key="4">
    <source>
        <dbReference type="ARBA" id="ARBA00022729"/>
    </source>
</evidence>
<name>A0A6J3FY28_SAPAP</name>
<evidence type="ECO:0000313" key="12">
    <source>
        <dbReference type="RefSeq" id="XP_032110724.1"/>
    </source>
</evidence>
<dbReference type="AlphaFoldDB" id="A0A6J3FY28"/>
<evidence type="ECO:0000256" key="7">
    <source>
        <dbReference type="ARBA" id="ARBA00023180"/>
    </source>
</evidence>
<protein>
    <submittedName>
        <fullName evidence="12">Lymphocyte antigen 6A-2/6E-1-like</fullName>
    </submittedName>
</protein>
<dbReference type="InterPro" id="IPR045860">
    <property type="entry name" value="Snake_toxin-like_sf"/>
</dbReference>
<dbReference type="GO" id="GO:0045202">
    <property type="term" value="C:synapse"/>
    <property type="evidence" value="ECO:0007669"/>
    <property type="project" value="GOC"/>
</dbReference>
<keyword evidence="8" id="KW-0449">Lipoprotein</keyword>
<evidence type="ECO:0000256" key="8">
    <source>
        <dbReference type="ARBA" id="ARBA00023288"/>
    </source>
</evidence>
<keyword evidence="3" id="KW-0336">GPI-anchor</keyword>
<keyword evidence="2" id="KW-1003">Cell membrane</keyword>
<evidence type="ECO:0000256" key="9">
    <source>
        <dbReference type="SAM" id="SignalP"/>
    </source>
</evidence>
<evidence type="ECO:0000313" key="11">
    <source>
        <dbReference type="Proteomes" id="UP000504640"/>
    </source>
</evidence>
<keyword evidence="11" id="KW-1185">Reference proteome</keyword>
<evidence type="ECO:0000256" key="3">
    <source>
        <dbReference type="ARBA" id="ARBA00022622"/>
    </source>
</evidence>
<dbReference type="SMART" id="SM00134">
    <property type="entry name" value="LU"/>
    <property type="match status" value="1"/>
</dbReference>
<dbReference type="InterPro" id="IPR016054">
    <property type="entry name" value="LY6_UPA_recep-like"/>
</dbReference>
<dbReference type="GO" id="GO:0033130">
    <property type="term" value="F:acetylcholine receptor binding"/>
    <property type="evidence" value="ECO:0007669"/>
    <property type="project" value="TreeGrafter"/>
</dbReference>
<dbReference type="Proteomes" id="UP000504640">
    <property type="component" value="Unplaced"/>
</dbReference>
<dbReference type="InterPro" id="IPR051445">
    <property type="entry name" value="LY6H/LY6L_nAChR_modulators"/>
</dbReference>
<keyword evidence="5" id="KW-0472">Membrane</keyword>
<dbReference type="GO" id="GO:0095500">
    <property type="term" value="P:acetylcholine receptor signaling pathway"/>
    <property type="evidence" value="ECO:0007669"/>
    <property type="project" value="TreeGrafter"/>
</dbReference>
<dbReference type="GO" id="GO:0098552">
    <property type="term" value="C:side of membrane"/>
    <property type="evidence" value="ECO:0007669"/>
    <property type="project" value="UniProtKB-KW"/>
</dbReference>
<reference evidence="12" key="1">
    <citation type="submission" date="2025-08" db="UniProtKB">
        <authorList>
            <consortium name="RefSeq"/>
        </authorList>
    </citation>
    <scope>IDENTIFICATION</scope>
    <source>
        <tissue evidence="12">Blood</tissue>
    </source>
</reference>
<keyword evidence="4 9" id="KW-0732">Signal</keyword>
<organism evidence="11 12">
    <name type="scientific">Sapajus apella</name>
    <name type="common">Brown-capped capuchin</name>
    <name type="synonym">Cebus apella</name>
    <dbReference type="NCBI Taxonomy" id="9515"/>
    <lineage>
        <taxon>Eukaryota</taxon>
        <taxon>Metazoa</taxon>
        <taxon>Chordata</taxon>
        <taxon>Craniata</taxon>
        <taxon>Vertebrata</taxon>
        <taxon>Euteleostomi</taxon>
        <taxon>Mammalia</taxon>
        <taxon>Eutheria</taxon>
        <taxon>Euarchontoglires</taxon>
        <taxon>Primates</taxon>
        <taxon>Haplorrhini</taxon>
        <taxon>Platyrrhini</taxon>
        <taxon>Cebidae</taxon>
        <taxon>Cebinae</taxon>
        <taxon>Sapajus</taxon>
    </lineage>
</organism>
<dbReference type="PANTHER" id="PTHR32217">
    <property type="entry name" value="LYMPHOCYTE ANTIGEN 6H"/>
    <property type="match status" value="1"/>
</dbReference>
<dbReference type="GeneID" id="116534437"/>
<evidence type="ECO:0000256" key="1">
    <source>
        <dbReference type="ARBA" id="ARBA00004609"/>
    </source>
</evidence>
<feature type="chain" id="PRO_5026682754" evidence="9">
    <location>
        <begin position="22"/>
        <end position="146"/>
    </location>
</feature>
<dbReference type="Pfam" id="PF00021">
    <property type="entry name" value="UPAR_LY6"/>
    <property type="match status" value="1"/>
</dbReference>
<feature type="signal peptide" evidence="9">
    <location>
        <begin position="1"/>
        <end position="21"/>
    </location>
</feature>
<evidence type="ECO:0000256" key="6">
    <source>
        <dbReference type="ARBA" id="ARBA00023157"/>
    </source>
</evidence>
<sequence>MEVAGPMLLLLALLWVKPSQGLECFQCVNVLDPRQCHPVLCPLQAGSCPSAVATGTINGQKFSYITKGCGVPCAHVMKFASLEVPGESYPIQTEDGRQINMKIENIKTTCCEGNLCNEAARVWPGLWGLAVRGLLLSLGTLLWALL</sequence>
<evidence type="ECO:0000256" key="2">
    <source>
        <dbReference type="ARBA" id="ARBA00022475"/>
    </source>
</evidence>
<dbReference type="PANTHER" id="PTHR32217:SF3">
    <property type="entry name" value="LYMPHOCYTE ANTIGEN 6S"/>
    <property type="match status" value="1"/>
</dbReference>
<gene>
    <name evidence="12" type="primary">LOC116534437</name>
</gene>
<dbReference type="GO" id="GO:0005886">
    <property type="term" value="C:plasma membrane"/>
    <property type="evidence" value="ECO:0007669"/>
    <property type="project" value="UniProtKB-SubCell"/>
</dbReference>
<evidence type="ECO:0000256" key="5">
    <source>
        <dbReference type="ARBA" id="ARBA00023136"/>
    </source>
</evidence>